<protein>
    <recommendedName>
        <fullName evidence="3">GPP34 family phosphoprotein</fullName>
    </recommendedName>
</protein>
<evidence type="ECO:0000313" key="2">
    <source>
        <dbReference type="Proteomes" id="UP001327225"/>
    </source>
</evidence>
<organism evidence="1 2">
    <name type="scientific">Nocardioides bizhenqiangii</name>
    <dbReference type="NCBI Taxonomy" id="3095076"/>
    <lineage>
        <taxon>Bacteria</taxon>
        <taxon>Bacillati</taxon>
        <taxon>Actinomycetota</taxon>
        <taxon>Actinomycetes</taxon>
        <taxon>Propionibacteriales</taxon>
        <taxon>Nocardioidaceae</taxon>
        <taxon>Nocardioides</taxon>
    </lineage>
</organism>
<evidence type="ECO:0008006" key="3">
    <source>
        <dbReference type="Google" id="ProtNLM"/>
    </source>
</evidence>
<accession>A0ABZ0ZTN6</accession>
<reference evidence="2" key="1">
    <citation type="submission" date="2023-12" db="EMBL/GenBank/DDBJ databases">
        <title>Novel species in genus Nocardioides.</title>
        <authorList>
            <person name="Zhou H."/>
        </authorList>
    </citation>
    <scope>NUCLEOTIDE SEQUENCE [LARGE SCALE GENOMIC DNA]</scope>
    <source>
        <strain evidence="2">HM61</strain>
    </source>
</reference>
<dbReference type="EMBL" id="CP141059">
    <property type="protein sequence ID" value="WQQ27276.1"/>
    <property type="molecule type" value="Genomic_DNA"/>
</dbReference>
<gene>
    <name evidence="1" type="ORF">SHK19_03385</name>
</gene>
<keyword evidence="2" id="KW-1185">Reference proteome</keyword>
<evidence type="ECO:0000313" key="1">
    <source>
        <dbReference type="EMBL" id="WQQ27276.1"/>
    </source>
</evidence>
<name>A0ABZ0ZTN6_9ACTN</name>
<dbReference type="RefSeq" id="WP_322937855.1">
    <property type="nucleotide sequence ID" value="NZ_CP141059.1"/>
</dbReference>
<sequence>MFDTLFLVSSADPNTGLSVAELQTLDYLGCLMSVYDGEDASAWEFGFSVTDLGAPFSTTLNEAAQQCQRVGWIVRSEKIFQASAAGREEVAFQSRLAPNMRRVRYLSASIAASMSMTLPSISDALNREPGLRRAIAFMRRKRLLDDTSLGLVIEQFDGLREAVGDGSSRSNLMVPTVVWLSYLAADPDRQVGG</sequence>
<proteinExistence type="predicted"/>
<dbReference type="Proteomes" id="UP001327225">
    <property type="component" value="Chromosome"/>
</dbReference>